<evidence type="ECO:0000313" key="1">
    <source>
        <dbReference type="EMBL" id="KAK2707379.1"/>
    </source>
</evidence>
<reference evidence="1" key="1">
    <citation type="submission" date="2023-07" db="EMBL/GenBank/DDBJ databases">
        <title>Chromosome-level genome assembly of Artemia franciscana.</title>
        <authorList>
            <person name="Jo E."/>
        </authorList>
    </citation>
    <scope>NUCLEOTIDE SEQUENCE</scope>
    <source>
        <tissue evidence="1">Whole body</tissue>
    </source>
</reference>
<proteinExistence type="predicted"/>
<keyword evidence="2" id="KW-1185">Reference proteome</keyword>
<evidence type="ECO:0000313" key="2">
    <source>
        <dbReference type="Proteomes" id="UP001187531"/>
    </source>
</evidence>
<dbReference type="EMBL" id="JAVRJZ010000019">
    <property type="protein sequence ID" value="KAK2707379.1"/>
    <property type="molecule type" value="Genomic_DNA"/>
</dbReference>
<name>A0AA88HHZ0_ARTSF</name>
<dbReference type="Proteomes" id="UP001187531">
    <property type="component" value="Unassembled WGS sequence"/>
</dbReference>
<gene>
    <name evidence="1" type="ORF">QYM36_015167</name>
</gene>
<sequence length="185" mass="20837">MWAWSGLHNVERFKATEMEAAKPIASCLSEEHEKEILENRQYIKALLKPRALLRQQDLVFCGHDEGEASANQGNFVVTVHPLMEINPDLMKNSRKAYGHYMSQNMHVTHKVLAVINPLSETLQAADLVTQEASILISATKNKLRKIRDDEYFSVLYSKSKEMAINVRADLLETSALSSAIPAKSK</sequence>
<accession>A0AA88HHZ0</accession>
<dbReference type="AlphaFoldDB" id="A0AA88HHZ0"/>
<protein>
    <submittedName>
        <fullName evidence="1">Uncharacterized protein</fullName>
    </submittedName>
</protein>
<organism evidence="1 2">
    <name type="scientific">Artemia franciscana</name>
    <name type="common">Brine shrimp</name>
    <name type="synonym">Artemia sanfranciscana</name>
    <dbReference type="NCBI Taxonomy" id="6661"/>
    <lineage>
        <taxon>Eukaryota</taxon>
        <taxon>Metazoa</taxon>
        <taxon>Ecdysozoa</taxon>
        <taxon>Arthropoda</taxon>
        <taxon>Crustacea</taxon>
        <taxon>Branchiopoda</taxon>
        <taxon>Anostraca</taxon>
        <taxon>Artemiidae</taxon>
        <taxon>Artemia</taxon>
    </lineage>
</organism>
<comment type="caution">
    <text evidence="1">The sequence shown here is derived from an EMBL/GenBank/DDBJ whole genome shotgun (WGS) entry which is preliminary data.</text>
</comment>